<evidence type="ECO:0000256" key="2">
    <source>
        <dbReference type="SAM" id="SignalP"/>
    </source>
</evidence>
<gene>
    <name evidence="3" type="ORF">J2W25_003407</name>
</gene>
<proteinExistence type="inferred from homology"/>
<evidence type="ECO:0000256" key="1">
    <source>
        <dbReference type="ARBA" id="ARBA00006987"/>
    </source>
</evidence>
<dbReference type="InterPro" id="IPR005064">
    <property type="entry name" value="BUG"/>
</dbReference>
<protein>
    <submittedName>
        <fullName evidence="3">Tripartite-type tricarboxylate transporter receptor subunit TctC</fullName>
    </submittedName>
</protein>
<comment type="caution">
    <text evidence="3">The sequence shown here is derived from an EMBL/GenBank/DDBJ whole genome shotgun (WGS) entry which is preliminary data.</text>
</comment>
<dbReference type="InterPro" id="IPR032774">
    <property type="entry name" value="WG_beta_rep"/>
</dbReference>
<dbReference type="PANTHER" id="PTHR42928">
    <property type="entry name" value="TRICARBOXYLATE-BINDING PROTEIN"/>
    <property type="match status" value="1"/>
</dbReference>
<dbReference type="Gene3D" id="3.40.190.10">
    <property type="entry name" value="Periplasmic binding protein-like II"/>
    <property type="match status" value="1"/>
</dbReference>
<keyword evidence="3" id="KW-0675">Receptor</keyword>
<dbReference type="Pfam" id="PF03401">
    <property type="entry name" value="TctC"/>
    <property type="match status" value="1"/>
</dbReference>
<dbReference type="AlphaFoldDB" id="A0AAW8DXT5"/>
<organism evidence="3 4">
    <name type="scientific">Variovorax boronicumulans</name>
    <dbReference type="NCBI Taxonomy" id="436515"/>
    <lineage>
        <taxon>Bacteria</taxon>
        <taxon>Pseudomonadati</taxon>
        <taxon>Pseudomonadota</taxon>
        <taxon>Betaproteobacteria</taxon>
        <taxon>Burkholderiales</taxon>
        <taxon>Comamonadaceae</taxon>
        <taxon>Variovorax</taxon>
    </lineage>
</organism>
<reference evidence="3" key="1">
    <citation type="submission" date="2023-07" db="EMBL/GenBank/DDBJ databases">
        <title>Sorghum-associated microbial communities from plants grown in Nebraska, USA.</title>
        <authorList>
            <person name="Schachtman D."/>
        </authorList>
    </citation>
    <scope>NUCLEOTIDE SEQUENCE</scope>
    <source>
        <strain evidence="3">DS2795</strain>
    </source>
</reference>
<dbReference type="Gene3D" id="3.40.190.150">
    <property type="entry name" value="Bordetella uptake gene, domain 1"/>
    <property type="match status" value="1"/>
</dbReference>
<dbReference type="Pfam" id="PF14903">
    <property type="entry name" value="WG_beta_rep"/>
    <property type="match status" value="1"/>
</dbReference>
<accession>A0AAW8DXT5</accession>
<feature type="chain" id="PRO_5043981471" evidence="2">
    <location>
        <begin position="23"/>
        <end position="709"/>
    </location>
</feature>
<evidence type="ECO:0000313" key="3">
    <source>
        <dbReference type="EMBL" id="MDP9924375.1"/>
    </source>
</evidence>
<sequence>MKRLRLFAALLWLGLALGPARAAPPTYQALYANPERALPMQPTWQLQPVDAQAPPWEDIFTFTIGIAPNLIERARWLSLNPGKHNERAPALFDALDGRVLFLSPTARSFCDGRWQVVRQEYISVNPALQPLHRVWLVERKPGGGLRTTTANGRIDAQGQWAVPPVSCDGKDTISADSPAALSYLMPDGSRPVPSELQVDTVFAQPGLRDARGQWRPPAPPRDITTARWMDYKRQMVTPGSTGSGLIDARGRMVIPFIFGERPDATAQRRIQLCTAAGLDLQRNAGTPQVCRWQRLHGSSNAGAALRPVKDAATGRWGYQNARGQWAITPQFESARRFRHGYAVVSGAFPEDWRPPGWQDERPIIRQFHRVGRHWVVDALVRNASTGGAWELRYGLMNDAGQWLAAVPQPALHVTVLVPPGGRSGHYAEMLASHLPTLLGRSVQVDHVPKATEADYRRLMTEGGNEKVLLAALRLPRGGIEGVHQPAPIDALMHSLRPVTLLASEPLVLAIDSTRADTLGIRSTDDLLAYARAHPGSLRIGTGDDGWTGHLAFGQFRARSGVDVQRVVFKGMYPDSDVITKEHAVDLLFAPVNGVAVAVRRGQLRVLGTTADPAHPQSFEGVPWPTLGSSAPLAGYTTYDHFSLWAPANSEAASNRTLQEAVAQVLATPEVRKQLQDLRVVGGGGSPESLLALEDEERERWMRALSSPAR</sequence>
<comment type="similarity">
    <text evidence="1">Belongs to the UPF0065 (bug) family.</text>
</comment>
<dbReference type="Proteomes" id="UP001244295">
    <property type="component" value="Unassembled WGS sequence"/>
</dbReference>
<dbReference type="InterPro" id="IPR042100">
    <property type="entry name" value="Bug_dom1"/>
</dbReference>
<evidence type="ECO:0000313" key="4">
    <source>
        <dbReference type="Proteomes" id="UP001244295"/>
    </source>
</evidence>
<dbReference type="PANTHER" id="PTHR42928:SF5">
    <property type="entry name" value="BLR1237 PROTEIN"/>
    <property type="match status" value="1"/>
</dbReference>
<dbReference type="EMBL" id="JAUSRR010000005">
    <property type="protein sequence ID" value="MDP9924375.1"/>
    <property type="molecule type" value="Genomic_DNA"/>
</dbReference>
<name>A0AAW8DXT5_9BURK</name>
<dbReference type="RefSeq" id="WP_307637273.1">
    <property type="nucleotide sequence ID" value="NZ_JAUSRR010000005.1"/>
</dbReference>
<feature type="signal peptide" evidence="2">
    <location>
        <begin position="1"/>
        <end position="22"/>
    </location>
</feature>
<keyword evidence="2" id="KW-0732">Signal</keyword>